<accession>A0A0H3AX61</accession>
<proteinExistence type="predicted"/>
<dbReference type="GO" id="GO:0016740">
    <property type="term" value="F:transferase activity"/>
    <property type="evidence" value="ECO:0007669"/>
    <property type="project" value="UniProtKB-KW"/>
</dbReference>
<organism evidence="1 2">
    <name type="scientific">Rickettsia rickettsii (strain Sheila Smith)</name>
    <dbReference type="NCBI Taxonomy" id="392021"/>
    <lineage>
        <taxon>Bacteria</taxon>
        <taxon>Pseudomonadati</taxon>
        <taxon>Pseudomonadota</taxon>
        <taxon>Alphaproteobacteria</taxon>
        <taxon>Rickettsiales</taxon>
        <taxon>Rickettsiaceae</taxon>
        <taxon>Rickettsieae</taxon>
        <taxon>Rickettsia</taxon>
        <taxon>spotted fever group</taxon>
    </lineage>
</organism>
<protein>
    <submittedName>
        <fullName evidence="1">Lipopolysaccharide 1,2-glucosyltransferase (RfaJ)</fullName>
    </submittedName>
</protein>
<gene>
    <name evidence="1" type="ordered locus">A1G_04085</name>
</gene>
<sequence length="50" mass="5829">MTKECKRNIANSYKNSGVVFLNLKNMQKTQDKNMLLKTLQKSKCDFSFPN</sequence>
<name>A0A0H3AX61_RICRS</name>
<dbReference type="KEGG" id="rri:A1G_04085"/>
<evidence type="ECO:0000313" key="1">
    <source>
        <dbReference type="EMBL" id="ABV76331.1"/>
    </source>
</evidence>
<reference evidence="2" key="1">
    <citation type="submission" date="2007-09" db="EMBL/GenBank/DDBJ databases">
        <title>Complete genome sequence of Rickettsia rickettsii.</title>
        <authorList>
            <person name="Madan A."/>
            <person name="Fahey J."/>
            <person name="Helton E."/>
            <person name="Ketteman M."/>
            <person name="Madan A."/>
            <person name="Rodrigues S."/>
            <person name="Sanchez A."/>
            <person name="Dasch G."/>
            <person name="Eremeeva M."/>
        </authorList>
    </citation>
    <scope>NUCLEOTIDE SEQUENCE [LARGE SCALE GENOMIC DNA]</scope>
    <source>
        <strain evidence="2">Sheila Smith</strain>
    </source>
</reference>
<evidence type="ECO:0000313" key="2">
    <source>
        <dbReference type="Proteomes" id="UP000006832"/>
    </source>
</evidence>
<keyword evidence="1" id="KW-0808">Transferase</keyword>
<dbReference type="AlphaFoldDB" id="A0A0H3AX61"/>
<dbReference type="EMBL" id="CP000848">
    <property type="protein sequence ID" value="ABV76331.1"/>
    <property type="molecule type" value="Genomic_DNA"/>
</dbReference>
<dbReference type="Proteomes" id="UP000006832">
    <property type="component" value="Chromosome"/>
</dbReference>
<dbReference type="HOGENOM" id="CLU_205983_0_0_5"/>